<dbReference type="OMA" id="WTCCITA"/>
<dbReference type="GeneID" id="20650600"/>
<organism evidence="1 2">
    <name type="scientific">Phytophthora sojae (strain P6497)</name>
    <name type="common">Soybean stem and root rot agent</name>
    <name type="synonym">Phytophthora megasperma f. sp. glycines</name>
    <dbReference type="NCBI Taxonomy" id="1094619"/>
    <lineage>
        <taxon>Eukaryota</taxon>
        <taxon>Sar</taxon>
        <taxon>Stramenopiles</taxon>
        <taxon>Oomycota</taxon>
        <taxon>Peronosporomycetes</taxon>
        <taxon>Peronosporales</taxon>
        <taxon>Peronosporaceae</taxon>
        <taxon>Phytophthora</taxon>
    </lineage>
</organism>
<name>G4YPQ9_PHYSP</name>
<dbReference type="RefSeq" id="XP_009515931.1">
    <property type="nucleotide sequence ID" value="XM_009517636.1"/>
</dbReference>
<dbReference type="EMBL" id="JH159151">
    <property type="protein sequence ID" value="EGZ28656.1"/>
    <property type="molecule type" value="Genomic_DNA"/>
</dbReference>
<keyword evidence="2" id="KW-1185">Reference proteome</keyword>
<evidence type="ECO:0000313" key="2">
    <source>
        <dbReference type="Proteomes" id="UP000002640"/>
    </source>
</evidence>
<reference evidence="1 2" key="1">
    <citation type="journal article" date="2006" name="Science">
        <title>Phytophthora genome sequences uncover evolutionary origins and mechanisms of pathogenesis.</title>
        <authorList>
            <person name="Tyler B.M."/>
            <person name="Tripathy S."/>
            <person name="Zhang X."/>
            <person name="Dehal P."/>
            <person name="Jiang R.H."/>
            <person name="Aerts A."/>
            <person name="Arredondo F.D."/>
            <person name="Baxter L."/>
            <person name="Bensasson D."/>
            <person name="Beynon J.L."/>
            <person name="Chapman J."/>
            <person name="Damasceno C.M."/>
            <person name="Dorrance A.E."/>
            <person name="Dou D."/>
            <person name="Dickerman A.W."/>
            <person name="Dubchak I.L."/>
            <person name="Garbelotto M."/>
            <person name="Gijzen M."/>
            <person name="Gordon S.G."/>
            <person name="Govers F."/>
            <person name="Grunwald N.J."/>
            <person name="Huang W."/>
            <person name="Ivors K.L."/>
            <person name="Jones R.W."/>
            <person name="Kamoun S."/>
            <person name="Krampis K."/>
            <person name="Lamour K.H."/>
            <person name="Lee M.K."/>
            <person name="McDonald W.H."/>
            <person name="Medina M."/>
            <person name="Meijer H.J."/>
            <person name="Nordberg E.K."/>
            <person name="Maclean D.J."/>
            <person name="Ospina-Giraldo M.D."/>
            <person name="Morris P.F."/>
            <person name="Phuntumart V."/>
            <person name="Putnam N.H."/>
            <person name="Rash S."/>
            <person name="Rose J.K."/>
            <person name="Sakihama Y."/>
            <person name="Salamov A.A."/>
            <person name="Savidor A."/>
            <person name="Scheuring C.F."/>
            <person name="Smith B.M."/>
            <person name="Sobral B.W."/>
            <person name="Terry A."/>
            <person name="Torto-Alalibo T.A."/>
            <person name="Win J."/>
            <person name="Xu Z."/>
            <person name="Zhang H."/>
            <person name="Grigoriev I.V."/>
            <person name="Rokhsar D.S."/>
            <person name="Boore J.L."/>
        </authorList>
    </citation>
    <scope>NUCLEOTIDE SEQUENCE [LARGE SCALE GENOMIC DNA]</scope>
    <source>
        <strain evidence="1 2">P6497</strain>
    </source>
</reference>
<dbReference type="KEGG" id="psoj:PHYSODRAFT_377683"/>
<gene>
    <name evidence="1" type="ORF">PHYSODRAFT_377683</name>
</gene>
<dbReference type="Proteomes" id="UP000002640">
    <property type="component" value="Unassembled WGS sequence"/>
</dbReference>
<feature type="non-terminal residue" evidence="1">
    <location>
        <position position="129"/>
    </location>
</feature>
<dbReference type="AlphaFoldDB" id="G4YPQ9"/>
<evidence type="ECO:0000313" key="1">
    <source>
        <dbReference type="EMBL" id="EGZ28656.1"/>
    </source>
</evidence>
<sequence length="129" mass="14181">GKGPKDPRHVYANPFAPWTCCITALGVYWACYTRQGTGPLFPGSLQRNRFRKAFARALGNADDEKNYGTHSSLGGVQDRYFRYEAAGDQFLGRVGVGLPLNSAGFAILPPHFKDNTDPVVREGVKSMFP</sequence>
<accession>G4YPQ9</accession>
<protein>
    <submittedName>
        <fullName evidence="1">Uncharacterized protein</fullName>
    </submittedName>
</protein>
<dbReference type="InParanoid" id="G4YPQ9"/>
<feature type="non-terminal residue" evidence="1">
    <location>
        <position position="1"/>
    </location>
</feature>
<proteinExistence type="predicted"/>